<keyword evidence="1" id="KW-0812">Transmembrane</keyword>
<evidence type="ECO:0000313" key="3">
    <source>
        <dbReference type="Proteomes" id="UP000005233"/>
    </source>
</evidence>
<dbReference type="GeneID" id="59387887"/>
<keyword evidence="3" id="KW-1185">Reference proteome</keyword>
<gene>
    <name evidence="2" type="ordered locus">Mtc_1866</name>
</gene>
<protein>
    <recommendedName>
        <fullName evidence="4">DUF4175 domain-containing protein</fullName>
    </recommendedName>
</protein>
<dbReference type="Proteomes" id="UP000005233">
    <property type="component" value="Chromosome"/>
</dbReference>
<evidence type="ECO:0000256" key="1">
    <source>
        <dbReference type="SAM" id="Phobius"/>
    </source>
</evidence>
<dbReference type="HOGENOM" id="CLU_2968451_0_0_2"/>
<feature type="transmembrane region" description="Helical" evidence="1">
    <location>
        <begin position="34"/>
        <end position="51"/>
    </location>
</feature>
<dbReference type="KEGG" id="mez:Mtc_1866"/>
<feature type="transmembrane region" description="Helical" evidence="1">
    <location>
        <begin position="7"/>
        <end position="28"/>
    </location>
</feature>
<name>H8IAV2_METCZ</name>
<organism evidence="2 3">
    <name type="scientific">Methanocella conradii (strain DSM 24694 / JCM 17849 / CGMCC 1.5162 / HZ254)</name>
    <dbReference type="NCBI Taxonomy" id="1041930"/>
    <lineage>
        <taxon>Archaea</taxon>
        <taxon>Methanobacteriati</taxon>
        <taxon>Methanobacteriota</taxon>
        <taxon>Stenosarchaea group</taxon>
        <taxon>Methanomicrobia</taxon>
        <taxon>Methanocellales</taxon>
        <taxon>Methanocellaceae</taxon>
        <taxon>Methanocella</taxon>
    </lineage>
</organism>
<sequence>MRLRFSVWVAVLGFLLLVMLAAVLRLLPINPWDVFWLFVAVACVWAILRILPGEKIKR</sequence>
<keyword evidence="1" id="KW-1133">Transmembrane helix</keyword>
<accession>H8IAV2</accession>
<evidence type="ECO:0000313" key="2">
    <source>
        <dbReference type="EMBL" id="AFD00607.1"/>
    </source>
</evidence>
<dbReference type="EMBL" id="CP003243">
    <property type="protein sequence ID" value="AFD00607.1"/>
    <property type="molecule type" value="Genomic_DNA"/>
</dbReference>
<keyword evidence="1" id="KW-0472">Membrane</keyword>
<reference evidence="2 3" key="1">
    <citation type="journal article" date="2012" name="J. Bacteriol.">
        <title>Complete genome sequence of a thermophilic methanogen, Methanocella conradii HZ254, isolated from Chinese rice field soil.</title>
        <authorList>
            <person name="Lu Z."/>
            <person name="Lu Y."/>
        </authorList>
    </citation>
    <scope>NUCLEOTIDE SEQUENCE [LARGE SCALE GENOMIC DNA]</scope>
    <source>
        <strain evidence="3">DSM 24694 / JCM 17849 / CGMCC 1.5162 / HZ254</strain>
    </source>
</reference>
<dbReference type="AlphaFoldDB" id="H8IAV2"/>
<proteinExistence type="predicted"/>
<dbReference type="STRING" id="1041930.Mtc_1866"/>
<evidence type="ECO:0008006" key="4">
    <source>
        <dbReference type="Google" id="ProtNLM"/>
    </source>
</evidence>
<dbReference type="RefSeq" id="WP_014406438.1">
    <property type="nucleotide sequence ID" value="NC_017034.1"/>
</dbReference>